<proteinExistence type="predicted"/>
<protein>
    <submittedName>
        <fullName evidence="2">Uncharacterized protein</fullName>
    </submittedName>
</protein>
<dbReference type="EMBL" id="CP030759">
    <property type="protein sequence ID" value="AXA36448.1"/>
    <property type="molecule type" value="Genomic_DNA"/>
</dbReference>
<evidence type="ECO:0000256" key="1">
    <source>
        <dbReference type="SAM" id="Phobius"/>
    </source>
</evidence>
<gene>
    <name evidence="2" type="ORF">BRCON_1671</name>
</gene>
<feature type="transmembrane region" description="Helical" evidence="1">
    <location>
        <begin position="6"/>
        <end position="25"/>
    </location>
</feature>
<evidence type="ECO:0000313" key="3">
    <source>
        <dbReference type="Proteomes" id="UP000262583"/>
    </source>
</evidence>
<keyword evidence="1" id="KW-0472">Membrane</keyword>
<feature type="transmembrane region" description="Helical" evidence="1">
    <location>
        <begin position="46"/>
        <end position="65"/>
    </location>
</feature>
<dbReference type="KEGG" id="schv:BRCON_1671"/>
<dbReference type="AlphaFoldDB" id="A0A2Z4Y6I2"/>
<dbReference type="Proteomes" id="UP000262583">
    <property type="component" value="Chromosome"/>
</dbReference>
<sequence length="66" mass="7097">MTPQEAGSAVIITVGLLILGASVPVPRLIARHHALAAQVSPPLIRWLTRIFGTLTCILGLVTMFHR</sequence>
<accession>A0A2Z4Y6I2</accession>
<keyword evidence="1" id="KW-1133">Transmembrane helix</keyword>
<keyword evidence="1" id="KW-0812">Transmembrane</keyword>
<name>A0A2Z4Y6I2_SUMC1</name>
<reference evidence="2 3" key="1">
    <citation type="submission" date="2018-05" db="EMBL/GenBank/DDBJ databases">
        <title>A metagenomic window into the 2 km-deep terrestrial subsurface aquifer revealed taxonomically and functionally diverse microbial community comprising novel uncultured bacterial lineages.</title>
        <authorList>
            <person name="Kadnikov V.V."/>
            <person name="Mardanov A.V."/>
            <person name="Beletsky A.V."/>
            <person name="Banks D."/>
            <person name="Pimenov N.V."/>
            <person name="Frank Y.A."/>
            <person name="Karnachuk O.V."/>
            <person name="Ravin N.V."/>
        </authorList>
    </citation>
    <scope>NUCLEOTIDE SEQUENCE [LARGE SCALE GENOMIC DNA]</scope>
    <source>
        <strain evidence="2">BY</strain>
    </source>
</reference>
<organism evidence="2 3">
    <name type="scientific">Sumerlaea chitinivorans</name>
    <dbReference type="NCBI Taxonomy" id="2250252"/>
    <lineage>
        <taxon>Bacteria</taxon>
        <taxon>Candidatus Sumerlaeota</taxon>
        <taxon>Candidatus Sumerlaeia</taxon>
        <taxon>Candidatus Sumerlaeales</taxon>
        <taxon>Candidatus Sumerlaeaceae</taxon>
        <taxon>Candidatus Sumerlaea</taxon>
    </lineage>
</organism>
<evidence type="ECO:0000313" key="2">
    <source>
        <dbReference type="EMBL" id="AXA36448.1"/>
    </source>
</evidence>